<sequence length="836" mass="100303">MRFLLITLLILYNLPLTNTTSIYEFSQPEYRIGKNHTVQIWEEIGTPDPNRTDVRFLFHSSKFGFKNPNFIQNVSDFLMDNEFSTFNLIADATDDILENSPYFSNFSQKPTLWIVDFQSKDYVKNAYIDALHEMSRDWSDFLSKIYDSEDGISYDIVDCSVVMLPTFRWIQRRNRTHRFNIFYPLRNVFYFIISRLAHPIDPKALLCVTFYFNLLHIYQYISFLRNKRYFWRQLIVLEIIYKLSKYIVDDTRKVVWPFILANEIFDLFTVFKYRTTEYLTFELQTVKTLQTFEHFLLLNQYPDFYILIWLLLIVSLQLFSFSLFFLFPPFTWTVPVFDIAPILVPRNRYMIYTRYAAIGLTCVIFGQMRLLLITLLILYNLPLTNTTSIYEFSQPEYRIGKNHTVQIWEEIGTPDPNRTDVRFLFHSSKFGFKNPNFIQNVSDFLMDNAFSTIFPQFEIRQLSCDEFGSFENFRDNLYFQKFDLLLLETNSQCGLSIHEEISKKSDFILQSLAKNIDLLLLEIYSFCGLKIQKEFLQNSDFILQNLALKWKFYDIIILETVKTTNYTYSPYPEYREELLNLEKMKKQRYFQNIYIDALHEMSREFSDSSSELYPTNDFSIEQPVLQLIAFGWMWRMDVQDYNVFYALRKLFYFVISQPAVTPDILQFFTFYSYSSITVVYLLLQRNRSRFFRQLIILEIIYKIAKYTVDDTRKVIWPFILANEIFDQLQVSWFLTTECLPFELQLVKILQTFEHFVLLNQYPDFSILIWLLVIVSLQLFTFYLYFRDPPLTWTVPIFDIEPLFVPRNPYMIYTRYVAIGLVLAIFGSYWEHLSPKL</sequence>
<keyword evidence="1" id="KW-1133">Transmembrane helix</keyword>
<dbReference type="RefSeq" id="XP_045100556.1">
    <property type="nucleotide sequence ID" value="XM_045238417.1"/>
</dbReference>
<name>B6IM69_CAEBR</name>
<evidence type="ECO:0000313" key="3">
    <source>
        <dbReference type="EMBL" id="CAS00999.1"/>
    </source>
</evidence>
<dbReference type="InParanoid" id="B6IM69"/>
<feature type="transmembrane region" description="Helical" evidence="1">
    <location>
        <begin position="664"/>
        <end position="683"/>
    </location>
</feature>
<keyword evidence="1" id="KW-0472">Membrane</keyword>
<reference evidence="3 4" key="2">
    <citation type="journal article" date="2011" name="PLoS Genet.">
        <title>Caenorhabditis briggsae recombinant inbred line genotypes reveal inter-strain incompatibility and the evolution of recombination.</title>
        <authorList>
            <person name="Ross J.A."/>
            <person name="Koboldt D.C."/>
            <person name="Staisch J.E."/>
            <person name="Chamberlin H.M."/>
            <person name="Gupta B.P."/>
            <person name="Miller R.D."/>
            <person name="Baird S.E."/>
            <person name="Haag E.S."/>
        </authorList>
    </citation>
    <scope>NUCLEOTIDE SEQUENCE [LARGE SCALE GENOMIC DNA]</scope>
    <source>
        <strain evidence="3 4">AF16</strain>
    </source>
</reference>
<feature type="transmembrane region" description="Helical" evidence="1">
    <location>
        <begin position="355"/>
        <end position="379"/>
    </location>
</feature>
<feature type="transmembrane region" description="Helical" evidence="1">
    <location>
        <begin position="766"/>
        <end position="785"/>
    </location>
</feature>
<dbReference type="WormBase" id="CBG27292">
    <property type="protein sequence ID" value="CBP47931"/>
    <property type="gene ID" value="WBGene00088706"/>
</dbReference>
<protein>
    <submittedName>
        <fullName evidence="3">Protein CBG27292</fullName>
    </submittedName>
</protein>
<keyword evidence="4" id="KW-1185">Reference proteome</keyword>
<dbReference type="HOGENOM" id="CLU_339871_0_0_1"/>
<keyword evidence="2" id="KW-0732">Signal</keyword>
<organism evidence="3 4">
    <name type="scientific">Caenorhabditis briggsae</name>
    <dbReference type="NCBI Taxonomy" id="6238"/>
    <lineage>
        <taxon>Eukaryota</taxon>
        <taxon>Metazoa</taxon>
        <taxon>Ecdysozoa</taxon>
        <taxon>Nematoda</taxon>
        <taxon>Chromadorea</taxon>
        <taxon>Rhabditida</taxon>
        <taxon>Rhabditina</taxon>
        <taxon>Rhabditomorpha</taxon>
        <taxon>Rhabditoidea</taxon>
        <taxon>Rhabditidae</taxon>
        <taxon>Peloderinae</taxon>
        <taxon>Caenorhabditis</taxon>
    </lineage>
</organism>
<dbReference type="EMBL" id="HE600994">
    <property type="protein sequence ID" value="CAS00999.1"/>
    <property type="molecule type" value="Genomic_DNA"/>
</dbReference>
<evidence type="ECO:0000313" key="4">
    <source>
        <dbReference type="Proteomes" id="UP000008549"/>
    </source>
</evidence>
<dbReference type="GeneID" id="68918746"/>
<dbReference type="KEGG" id="cbr:CBG_27292"/>
<evidence type="ECO:0000313" key="5">
    <source>
        <dbReference type="WormBase" id="CBG27292"/>
    </source>
</evidence>
<evidence type="ECO:0000256" key="1">
    <source>
        <dbReference type="SAM" id="Phobius"/>
    </source>
</evidence>
<gene>
    <name evidence="3 5" type="ORF">CBG27292</name>
    <name evidence="3" type="ORF">CBG_27292</name>
</gene>
<evidence type="ECO:0000256" key="2">
    <source>
        <dbReference type="SAM" id="SignalP"/>
    </source>
</evidence>
<dbReference type="Proteomes" id="UP000008549">
    <property type="component" value="Unassembled WGS sequence"/>
</dbReference>
<keyword evidence="1" id="KW-0812">Transmembrane</keyword>
<feature type="signal peptide" evidence="2">
    <location>
        <begin position="1"/>
        <end position="19"/>
    </location>
</feature>
<feature type="transmembrane region" description="Helical" evidence="1">
    <location>
        <begin position="809"/>
        <end position="829"/>
    </location>
</feature>
<reference evidence="3 4" key="1">
    <citation type="journal article" date="2003" name="PLoS Biol.">
        <title>The genome sequence of Caenorhabditis briggsae: a platform for comparative genomics.</title>
        <authorList>
            <person name="Stein L.D."/>
            <person name="Bao Z."/>
            <person name="Blasiar D."/>
            <person name="Blumenthal T."/>
            <person name="Brent M.R."/>
            <person name="Chen N."/>
            <person name="Chinwalla A."/>
            <person name="Clarke L."/>
            <person name="Clee C."/>
            <person name="Coghlan A."/>
            <person name="Coulson A."/>
            <person name="D'Eustachio P."/>
            <person name="Fitch D.H."/>
            <person name="Fulton L.A."/>
            <person name="Fulton R.E."/>
            <person name="Griffiths-Jones S."/>
            <person name="Harris T.W."/>
            <person name="Hillier L.W."/>
            <person name="Kamath R."/>
            <person name="Kuwabara P.E."/>
            <person name="Mardis E.R."/>
            <person name="Marra M.A."/>
            <person name="Miner T.L."/>
            <person name="Minx P."/>
            <person name="Mullikin J.C."/>
            <person name="Plumb R.W."/>
            <person name="Rogers J."/>
            <person name="Schein J.E."/>
            <person name="Sohrmann M."/>
            <person name="Spieth J."/>
            <person name="Stajich J.E."/>
            <person name="Wei C."/>
            <person name="Willey D."/>
            <person name="Wilson R.K."/>
            <person name="Durbin R."/>
            <person name="Waterston R.H."/>
        </authorList>
    </citation>
    <scope>NUCLEOTIDE SEQUENCE [LARGE SCALE GENOMIC DNA]</scope>
    <source>
        <strain evidence="3 4">AF16</strain>
    </source>
</reference>
<dbReference type="AlphaFoldDB" id="B6IM69"/>
<feature type="transmembrane region" description="Helical" evidence="1">
    <location>
        <begin position="304"/>
        <end position="327"/>
    </location>
</feature>
<dbReference type="CTD" id="68918746"/>
<proteinExistence type="predicted"/>
<feature type="chain" id="PRO_5002844345" evidence="2">
    <location>
        <begin position="20"/>
        <end position="836"/>
    </location>
</feature>
<accession>B6IM69</accession>